<dbReference type="AlphaFoldDB" id="A0A1B9N9M0"/>
<keyword evidence="1" id="KW-0812">Transmembrane</keyword>
<keyword evidence="4" id="KW-1185">Reference proteome</keyword>
<dbReference type="RefSeq" id="WP_067026914.1">
    <property type="nucleotide sequence ID" value="NZ_JRNY01000006.1"/>
</dbReference>
<feature type="transmembrane region" description="Helical" evidence="1">
    <location>
        <begin position="83"/>
        <end position="106"/>
    </location>
</feature>
<feature type="transmembrane region" description="Helical" evidence="1">
    <location>
        <begin position="52"/>
        <end position="77"/>
    </location>
</feature>
<dbReference type="InterPro" id="IPR018929">
    <property type="entry name" value="DUF2510"/>
</dbReference>
<feature type="domain" description="DUF2510" evidence="2">
    <location>
        <begin position="9"/>
        <end position="34"/>
    </location>
</feature>
<dbReference type="OrthoDB" id="5244233at2"/>
<organism evidence="3 4">
    <name type="scientific">Microbacterium sediminis</name>
    <dbReference type="NCBI Taxonomy" id="904291"/>
    <lineage>
        <taxon>Bacteria</taxon>
        <taxon>Bacillati</taxon>
        <taxon>Actinomycetota</taxon>
        <taxon>Actinomycetes</taxon>
        <taxon>Micrococcales</taxon>
        <taxon>Microbacteriaceae</taxon>
        <taxon>Microbacterium</taxon>
    </lineage>
</organism>
<gene>
    <name evidence="3" type="ORF">A7J15_08430</name>
</gene>
<comment type="caution">
    <text evidence="3">The sequence shown here is derived from an EMBL/GenBank/DDBJ whole genome shotgun (WGS) entry which is preliminary data.</text>
</comment>
<evidence type="ECO:0000313" key="3">
    <source>
        <dbReference type="EMBL" id="OCG73311.1"/>
    </source>
</evidence>
<proteinExistence type="predicted"/>
<keyword evidence="1" id="KW-0472">Membrane</keyword>
<evidence type="ECO:0000256" key="1">
    <source>
        <dbReference type="SAM" id="Phobius"/>
    </source>
</evidence>
<evidence type="ECO:0000259" key="2">
    <source>
        <dbReference type="Pfam" id="PF10708"/>
    </source>
</evidence>
<reference evidence="3 4" key="1">
    <citation type="submission" date="2016-05" db="EMBL/GenBank/DDBJ databases">
        <authorList>
            <person name="Lavstsen T."/>
            <person name="Jespersen J.S."/>
        </authorList>
    </citation>
    <scope>NUCLEOTIDE SEQUENCE [LARGE SCALE GENOMIC DNA]</scope>
    <source>
        <strain evidence="3 4">YLB-01</strain>
    </source>
</reference>
<evidence type="ECO:0000313" key="4">
    <source>
        <dbReference type="Proteomes" id="UP000093355"/>
    </source>
</evidence>
<accession>A0A1B9N9M0</accession>
<dbReference type="Pfam" id="PF10708">
    <property type="entry name" value="DUF2510"/>
    <property type="match status" value="1"/>
</dbReference>
<dbReference type="Proteomes" id="UP000093355">
    <property type="component" value="Unassembled WGS sequence"/>
</dbReference>
<name>A0A1B9N9M0_9MICO</name>
<protein>
    <recommendedName>
        <fullName evidence="2">DUF2510 domain-containing protein</fullName>
    </recommendedName>
</protein>
<sequence length="118" mass="12765">MSSPNQIPPGWYPVPALPGQERWWDGHAWTSRWRVVRSPHNRCALGFGSPAAFLPIGIVAAAFTVGFLITMIVLILGGSTLGAVFYGVAALLLAVMAAVCITNAIYGFRLRRERRALG</sequence>
<dbReference type="EMBL" id="LXMD01000025">
    <property type="protein sequence ID" value="OCG73311.1"/>
    <property type="molecule type" value="Genomic_DNA"/>
</dbReference>
<keyword evidence="1" id="KW-1133">Transmembrane helix</keyword>